<dbReference type="PANTHER" id="PTHR43350">
    <property type="entry name" value="NAD-DEPENDENT ALCOHOL DEHYDROGENASE"/>
    <property type="match status" value="1"/>
</dbReference>
<dbReference type="RefSeq" id="WP_085212648.1">
    <property type="nucleotide sequence ID" value="NZ_FXAM01000001.1"/>
</dbReference>
<dbReference type="InterPro" id="IPR036291">
    <property type="entry name" value="NAD(P)-bd_dom_sf"/>
</dbReference>
<dbReference type="STRING" id="1760988.SAMN02949497_2219"/>
<dbReference type="InterPro" id="IPR011032">
    <property type="entry name" value="GroES-like_sf"/>
</dbReference>
<evidence type="ECO:0000256" key="1">
    <source>
        <dbReference type="ARBA" id="ARBA00001947"/>
    </source>
</evidence>
<protein>
    <submittedName>
        <fullName evidence="8">2-desacetyl-2-hydroxyethyl bacteriochlorophyllide A dehydrogenase</fullName>
    </submittedName>
</protein>
<evidence type="ECO:0000313" key="9">
    <source>
        <dbReference type="Proteomes" id="UP000192923"/>
    </source>
</evidence>
<dbReference type="PANTHER" id="PTHR43350:SF2">
    <property type="entry name" value="GROES-LIKE ZINC-BINDING ALCOHOL DEHYDROGENASE FAMILY PROTEIN"/>
    <property type="match status" value="1"/>
</dbReference>
<evidence type="ECO:0000256" key="3">
    <source>
        <dbReference type="ARBA" id="ARBA00022723"/>
    </source>
</evidence>
<dbReference type="OrthoDB" id="9773078at2"/>
<dbReference type="SUPFAM" id="SSF51735">
    <property type="entry name" value="NAD(P)-binding Rossmann-fold domains"/>
    <property type="match status" value="1"/>
</dbReference>
<dbReference type="Pfam" id="PF08240">
    <property type="entry name" value="ADH_N"/>
    <property type="match status" value="1"/>
</dbReference>
<gene>
    <name evidence="8" type="ORF">SAMN02949497_2219</name>
</gene>
<dbReference type="InterPro" id="IPR013154">
    <property type="entry name" value="ADH-like_N"/>
</dbReference>
<keyword evidence="5" id="KW-0560">Oxidoreductase</keyword>
<feature type="domain" description="Alcohol dehydrogenase-like N-terminal" evidence="7">
    <location>
        <begin position="24"/>
        <end position="128"/>
    </location>
</feature>
<dbReference type="InterPro" id="IPR013149">
    <property type="entry name" value="ADH-like_C"/>
</dbReference>
<evidence type="ECO:0000259" key="6">
    <source>
        <dbReference type="Pfam" id="PF00107"/>
    </source>
</evidence>
<dbReference type="EMBL" id="FXAM01000001">
    <property type="protein sequence ID" value="SMF94882.1"/>
    <property type="molecule type" value="Genomic_DNA"/>
</dbReference>
<keyword evidence="3" id="KW-0479">Metal-binding</keyword>
<evidence type="ECO:0000259" key="7">
    <source>
        <dbReference type="Pfam" id="PF08240"/>
    </source>
</evidence>
<dbReference type="Proteomes" id="UP000192923">
    <property type="component" value="Unassembled WGS sequence"/>
</dbReference>
<comment type="cofactor">
    <cofactor evidence="1">
        <name>Zn(2+)</name>
        <dbReference type="ChEBI" id="CHEBI:29105"/>
    </cofactor>
</comment>
<name>A0A1Y6D2U4_9GAMM</name>
<feature type="domain" description="Alcohol dehydrogenase-like C-terminal" evidence="6">
    <location>
        <begin position="168"/>
        <end position="270"/>
    </location>
</feature>
<evidence type="ECO:0000256" key="2">
    <source>
        <dbReference type="ARBA" id="ARBA00008072"/>
    </source>
</evidence>
<dbReference type="Pfam" id="PF00107">
    <property type="entry name" value="ADH_zinc_N"/>
    <property type="match status" value="1"/>
</dbReference>
<sequence length="317" mass="33976">MRALWLEDQRLSLRAELPEPVPRTGEALVRVRLAGICGTDLELVRGYYPFTGIPGHEFVGEVVQADDPGLVGRRVVGEINAVCGECENCRAGRPTHCERRDVLGIRGRHGAFADYLALPARNLQPVPDSVPDEAAVFVEPLAAALQIQTQVAVSPDSRVLLVGAGRLGQLIAQTLALTGCDLQVVARHPQQCRLLAGRGIPTVEAANLAERRFDLVVEATGSPSGFELARKAVRPRGTLVLKSTYRGEISVNFSALVVDEISVVGSRCGPFGAALRCLERRLVDPTGLIEAEYPLARGLEAFAAAGQPGALKFLLRP</sequence>
<evidence type="ECO:0000256" key="5">
    <source>
        <dbReference type="ARBA" id="ARBA00023002"/>
    </source>
</evidence>
<organism evidence="8 9">
    <name type="scientific">Methylomagnum ishizawai</name>
    <dbReference type="NCBI Taxonomy" id="1760988"/>
    <lineage>
        <taxon>Bacteria</taxon>
        <taxon>Pseudomonadati</taxon>
        <taxon>Pseudomonadota</taxon>
        <taxon>Gammaproteobacteria</taxon>
        <taxon>Methylococcales</taxon>
        <taxon>Methylococcaceae</taxon>
        <taxon>Methylomagnum</taxon>
    </lineage>
</organism>
<comment type="similarity">
    <text evidence="2">Belongs to the zinc-containing alcohol dehydrogenase family.</text>
</comment>
<dbReference type="Gene3D" id="3.40.50.720">
    <property type="entry name" value="NAD(P)-binding Rossmann-like Domain"/>
    <property type="match status" value="1"/>
</dbReference>
<dbReference type="Gene3D" id="3.90.180.10">
    <property type="entry name" value="Medium-chain alcohol dehydrogenases, catalytic domain"/>
    <property type="match status" value="1"/>
</dbReference>
<dbReference type="SUPFAM" id="SSF50129">
    <property type="entry name" value="GroES-like"/>
    <property type="match status" value="1"/>
</dbReference>
<proteinExistence type="inferred from homology"/>
<reference evidence="8 9" key="1">
    <citation type="submission" date="2016-12" db="EMBL/GenBank/DDBJ databases">
        <authorList>
            <person name="Song W.-J."/>
            <person name="Kurnit D.M."/>
        </authorList>
    </citation>
    <scope>NUCLEOTIDE SEQUENCE [LARGE SCALE GENOMIC DNA]</scope>
    <source>
        <strain evidence="8 9">175</strain>
    </source>
</reference>
<keyword evidence="9" id="KW-1185">Reference proteome</keyword>
<keyword evidence="4" id="KW-0862">Zinc</keyword>
<evidence type="ECO:0000256" key="4">
    <source>
        <dbReference type="ARBA" id="ARBA00022833"/>
    </source>
</evidence>
<dbReference type="GO" id="GO:0046872">
    <property type="term" value="F:metal ion binding"/>
    <property type="evidence" value="ECO:0007669"/>
    <property type="project" value="UniProtKB-KW"/>
</dbReference>
<evidence type="ECO:0000313" key="8">
    <source>
        <dbReference type="EMBL" id="SMF94882.1"/>
    </source>
</evidence>
<dbReference type="GO" id="GO:0016491">
    <property type="term" value="F:oxidoreductase activity"/>
    <property type="evidence" value="ECO:0007669"/>
    <property type="project" value="UniProtKB-KW"/>
</dbReference>
<dbReference type="CDD" id="cd08242">
    <property type="entry name" value="MDR_like"/>
    <property type="match status" value="1"/>
</dbReference>
<accession>A0A1Y6D2U4</accession>
<dbReference type="AlphaFoldDB" id="A0A1Y6D2U4"/>